<dbReference type="InterPro" id="IPR001611">
    <property type="entry name" value="Leu-rich_rpt"/>
</dbReference>
<dbReference type="InterPro" id="IPR032675">
    <property type="entry name" value="LRR_dom_sf"/>
</dbReference>
<dbReference type="EMBL" id="CAKOGP040001922">
    <property type="protein sequence ID" value="CAJ1956654.1"/>
    <property type="molecule type" value="Genomic_DNA"/>
</dbReference>
<dbReference type="InterPro" id="IPR052201">
    <property type="entry name" value="LRR-containing_regulator"/>
</dbReference>
<dbReference type="PANTHER" id="PTHR24111">
    <property type="entry name" value="LEUCINE-RICH REPEAT-CONTAINING PROTEIN 34"/>
    <property type="match status" value="1"/>
</dbReference>
<keyword evidence="1" id="KW-0677">Repeat</keyword>
<proteinExistence type="predicted"/>
<dbReference type="Gene3D" id="3.80.10.10">
    <property type="entry name" value="Ribonuclease Inhibitor"/>
    <property type="match status" value="3"/>
</dbReference>
<accession>A0AAD2FYJ6</accession>
<dbReference type="AlphaFoldDB" id="A0AAD2FYJ6"/>
<comment type="caution">
    <text evidence="3">The sequence shown here is derived from an EMBL/GenBank/DDBJ whole genome shotgun (WGS) entry which is preliminary data.</text>
</comment>
<dbReference type="PANTHER" id="PTHR24111:SF0">
    <property type="entry name" value="LEUCINE-RICH REPEAT-CONTAINING PROTEIN"/>
    <property type="match status" value="1"/>
</dbReference>
<evidence type="ECO:0000313" key="3">
    <source>
        <dbReference type="EMBL" id="CAJ1956654.1"/>
    </source>
</evidence>
<protein>
    <submittedName>
        <fullName evidence="3">Uncharacterized protein</fullName>
    </submittedName>
</protein>
<evidence type="ECO:0000256" key="1">
    <source>
        <dbReference type="ARBA" id="ARBA00022737"/>
    </source>
</evidence>
<reference evidence="3" key="1">
    <citation type="submission" date="2023-08" db="EMBL/GenBank/DDBJ databases">
        <authorList>
            <person name="Audoor S."/>
            <person name="Bilcke G."/>
        </authorList>
    </citation>
    <scope>NUCLEOTIDE SEQUENCE</scope>
</reference>
<sequence>MQPTRANCSTISFMRSSLSSFYESLDDYVQATLKRLEEKDPSLCKLLIDDFHYPEVDLDGDQFFDSITIAKLLRKTIYSPHVTDLEMRFVEFDDIVAAALMDLLSSPSREWDRISIVGCTGCRGQFLPPLTSAMKQCKHLTLNHNSIEAEGFEKIGAALQSNHSLRSFHMKRDTLNGRNALALFEGLQSNSLLEDVVLNFCRFDEKGIDALSESLKNNRSIRKLDLGACYLPDRFVARVTYSLVDHPSLTSLVLTLNSCHEKGTIALASLLSSPNCRLQHLNMSHQKAGSNKPCLETLSTVLRTNKSLLSLNLSRNSLHGSDLSTLIQTLQENSTLEHLDLTNNSLDDKSLVAFARALPSMSGLKSLHVLNNEIMDENNVGREVLKGISRNHTLVDMEIKRSLPQYENIQYYVALNWGGRRALSAAFANDETLPPIPMGLWPIVLKRAQCNRSVPNSSTPANKNDHGNRKAHDHRRKEHVQHNHQDQHKIQSFQHDIIYHLLHGPALLSR</sequence>
<evidence type="ECO:0000256" key="2">
    <source>
        <dbReference type="SAM" id="MobiDB-lite"/>
    </source>
</evidence>
<dbReference type="SMART" id="SM00368">
    <property type="entry name" value="LRR_RI"/>
    <property type="match status" value="5"/>
</dbReference>
<evidence type="ECO:0000313" key="4">
    <source>
        <dbReference type="Proteomes" id="UP001295423"/>
    </source>
</evidence>
<organism evidence="3 4">
    <name type="scientific">Cylindrotheca closterium</name>
    <dbReference type="NCBI Taxonomy" id="2856"/>
    <lineage>
        <taxon>Eukaryota</taxon>
        <taxon>Sar</taxon>
        <taxon>Stramenopiles</taxon>
        <taxon>Ochrophyta</taxon>
        <taxon>Bacillariophyta</taxon>
        <taxon>Bacillariophyceae</taxon>
        <taxon>Bacillariophycidae</taxon>
        <taxon>Bacillariales</taxon>
        <taxon>Bacillariaceae</taxon>
        <taxon>Cylindrotheca</taxon>
    </lineage>
</organism>
<dbReference type="SUPFAM" id="SSF52047">
    <property type="entry name" value="RNI-like"/>
    <property type="match status" value="1"/>
</dbReference>
<keyword evidence="4" id="KW-1185">Reference proteome</keyword>
<name>A0AAD2FYJ6_9STRA</name>
<dbReference type="Pfam" id="PF13516">
    <property type="entry name" value="LRR_6"/>
    <property type="match status" value="1"/>
</dbReference>
<feature type="region of interest" description="Disordered" evidence="2">
    <location>
        <begin position="452"/>
        <end position="488"/>
    </location>
</feature>
<dbReference type="Proteomes" id="UP001295423">
    <property type="component" value="Unassembled WGS sequence"/>
</dbReference>
<feature type="compositionally biased region" description="Polar residues" evidence="2">
    <location>
        <begin position="452"/>
        <end position="462"/>
    </location>
</feature>
<gene>
    <name evidence="3" type="ORF">CYCCA115_LOCUS16335</name>
</gene>